<proteinExistence type="predicted"/>
<dbReference type="EMBL" id="WKAE01000455">
    <property type="protein sequence ID" value="MCF5632453.1"/>
    <property type="molecule type" value="Genomic_DNA"/>
</dbReference>
<reference evidence="1" key="1">
    <citation type="submission" date="2019-11" db="EMBL/GenBank/DDBJ databases">
        <title>Epiphytic Pseudomonas syringae from cherry orchards.</title>
        <authorList>
            <person name="Hulin M.T."/>
        </authorList>
    </citation>
    <scope>NUCLEOTIDE SEQUENCE</scope>
    <source>
        <strain evidence="1">PA-2-5E</strain>
    </source>
</reference>
<organism evidence="1 2">
    <name type="scientific">Pseudomonas syringae</name>
    <dbReference type="NCBI Taxonomy" id="317"/>
    <lineage>
        <taxon>Bacteria</taxon>
        <taxon>Pseudomonadati</taxon>
        <taxon>Pseudomonadota</taxon>
        <taxon>Gammaproteobacteria</taxon>
        <taxon>Pseudomonadales</taxon>
        <taxon>Pseudomonadaceae</taxon>
        <taxon>Pseudomonas</taxon>
    </lineage>
</organism>
<sequence length="55" mass="6280">MNMRSLSISRRLWLILIVSVLMLLVLAATLLRQTHEDLYRAKAEKTMHVVQTASG</sequence>
<dbReference type="Proteomes" id="UP000814010">
    <property type="component" value="Unassembled WGS sequence"/>
</dbReference>
<dbReference type="AlphaFoldDB" id="A0A9Q4FJZ5"/>
<protein>
    <submittedName>
        <fullName evidence="1">Methyl-accepting chemotaxis protein</fullName>
    </submittedName>
</protein>
<evidence type="ECO:0000313" key="2">
    <source>
        <dbReference type="Proteomes" id="UP000814010"/>
    </source>
</evidence>
<gene>
    <name evidence="1" type="ORF">GIV53_24885</name>
</gene>
<accession>A0A9Q4FJZ5</accession>
<comment type="caution">
    <text evidence="1">The sequence shown here is derived from an EMBL/GenBank/DDBJ whole genome shotgun (WGS) entry which is preliminary data.</text>
</comment>
<name>A0A9Q4FJZ5_PSESX</name>
<evidence type="ECO:0000313" key="1">
    <source>
        <dbReference type="EMBL" id="MCF5632453.1"/>
    </source>
</evidence>
<feature type="non-terminal residue" evidence="1">
    <location>
        <position position="55"/>
    </location>
</feature>